<feature type="compositionally biased region" description="Basic residues" evidence="2">
    <location>
        <begin position="505"/>
        <end position="518"/>
    </location>
</feature>
<dbReference type="Proteomes" id="UP000009168">
    <property type="component" value="Unassembled WGS sequence"/>
</dbReference>
<name>I7M7G9_TETTS</name>
<keyword evidence="1" id="KW-0862">Zinc</keyword>
<dbReference type="AlphaFoldDB" id="I7M7G9"/>
<dbReference type="Gene3D" id="3.30.160.60">
    <property type="entry name" value="Classic Zinc Finger"/>
    <property type="match status" value="1"/>
</dbReference>
<feature type="region of interest" description="Disordered" evidence="2">
    <location>
        <begin position="637"/>
        <end position="730"/>
    </location>
</feature>
<dbReference type="RefSeq" id="XP_001013223.4">
    <property type="nucleotide sequence ID" value="XM_001013223.4"/>
</dbReference>
<feature type="compositionally biased region" description="Polar residues" evidence="2">
    <location>
        <begin position="719"/>
        <end position="728"/>
    </location>
</feature>
<reference evidence="5" key="1">
    <citation type="journal article" date="2006" name="PLoS Biol.">
        <title>Macronuclear genome sequence of the ciliate Tetrahymena thermophila, a model eukaryote.</title>
        <authorList>
            <person name="Eisen J.A."/>
            <person name="Coyne R.S."/>
            <person name="Wu M."/>
            <person name="Wu D."/>
            <person name="Thiagarajan M."/>
            <person name="Wortman J.R."/>
            <person name="Badger J.H."/>
            <person name="Ren Q."/>
            <person name="Amedeo P."/>
            <person name="Jones K.M."/>
            <person name="Tallon L.J."/>
            <person name="Delcher A.L."/>
            <person name="Salzberg S.L."/>
            <person name="Silva J.C."/>
            <person name="Haas B.J."/>
            <person name="Majoros W.H."/>
            <person name="Farzad M."/>
            <person name="Carlton J.M."/>
            <person name="Smith R.K. Jr."/>
            <person name="Garg J."/>
            <person name="Pearlman R.E."/>
            <person name="Karrer K.M."/>
            <person name="Sun L."/>
            <person name="Manning G."/>
            <person name="Elde N.C."/>
            <person name="Turkewitz A.P."/>
            <person name="Asai D.J."/>
            <person name="Wilkes D.E."/>
            <person name="Wang Y."/>
            <person name="Cai H."/>
            <person name="Collins K."/>
            <person name="Stewart B.A."/>
            <person name="Lee S.R."/>
            <person name="Wilamowska K."/>
            <person name="Weinberg Z."/>
            <person name="Ruzzo W.L."/>
            <person name="Wloga D."/>
            <person name="Gaertig J."/>
            <person name="Frankel J."/>
            <person name="Tsao C.-C."/>
            <person name="Gorovsky M.A."/>
            <person name="Keeling P.J."/>
            <person name="Waller R.F."/>
            <person name="Patron N.J."/>
            <person name="Cherry J.M."/>
            <person name="Stover N.A."/>
            <person name="Krieger C.J."/>
            <person name="del Toro C."/>
            <person name="Ryder H.F."/>
            <person name="Williamson S.C."/>
            <person name="Barbeau R.A."/>
            <person name="Hamilton E.P."/>
            <person name="Orias E."/>
        </authorList>
    </citation>
    <scope>NUCLEOTIDE SEQUENCE [LARGE SCALE GENOMIC DNA]</scope>
    <source>
        <strain evidence="5">SB210</strain>
    </source>
</reference>
<dbReference type="InParanoid" id="I7M7G9"/>
<dbReference type="GO" id="GO:0008270">
    <property type="term" value="F:zinc ion binding"/>
    <property type="evidence" value="ECO:0007669"/>
    <property type="project" value="UniProtKB-KW"/>
</dbReference>
<keyword evidence="1" id="KW-0479">Metal-binding</keyword>
<dbReference type="KEGG" id="tet:TTHERM_00295910"/>
<feature type="compositionally biased region" description="Basic and acidic residues" evidence="2">
    <location>
        <begin position="646"/>
        <end position="667"/>
    </location>
</feature>
<evidence type="ECO:0000313" key="4">
    <source>
        <dbReference type="EMBL" id="EAR92978.4"/>
    </source>
</evidence>
<evidence type="ECO:0000313" key="5">
    <source>
        <dbReference type="Proteomes" id="UP000009168"/>
    </source>
</evidence>
<gene>
    <name evidence="4" type="ORF">TTHERM_00295910</name>
</gene>
<evidence type="ECO:0000256" key="2">
    <source>
        <dbReference type="SAM" id="MobiDB-lite"/>
    </source>
</evidence>
<accession>I7M7G9</accession>
<keyword evidence="1" id="KW-0863">Zinc-finger</keyword>
<evidence type="ECO:0000259" key="3">
    <source>
        <dbReference type="PROSITE" id="PS50157"/>
    </source>
</evidence>
<feature type="domain" description="C2H2-type" evidence="3">
    <location>
        <begin position="621"/>
        <end position="649"/>
    </location>
</feature>
<keyword evidence="5" id="KW-1185">Reference proteome</keyword>
<evidence type="ECO:0000256" key="1">
    <source>
        <dbReference type="PROSITE-ProRule" id="PRU00042"/>
    </source>
</evidence>
<dbReference type="EMBL" id="GG662740">
    <property type="protein sequence ID" value="EAR92978.4"/>
    <property type="molecule type" value="Genomic_DNA"/>
</dbReference>
<feature type="region of interest" description="Disordered" evidence="2">
    <location>
        <begin position="498"/>
        <end position="518"/>
    </location>
</feature>
<dbReference type="PROSITE" id="PS00028">
    <property type="entry name" value="ZINC_FINGER_C2H2_1"/>
    <property type="match status" value="1"/>
</dbReference>
<dbReference type="GeneID" id="7834544"/>
<proteinExistence type="predicted"/>
<protein>
    <recommendedName>
        <fullName evidence="3">C2H2-type domain-containing protein</fullName>
    </recommendedName>
</protein>
<organism evidence="4 5">
    <name type="scientific">Tetrahymena thermophila (strain SB210)</name>
    <dbReference type="NCBI Taxonomy" id="312017"/>
    <lineage>
        <taxon>Eukaryota</taxon>
        <taxon>Sar</taxon>
        <taxon>Alveolata</taxon>
        <taxon>Ciliophora</taxon>
        <taxon>Intramacronucleata</taxon>
        <taxon>Oligohymenophorea</taxon>
        <taxon>Hymenostomatida</taxon>
        <taxon>Tetrahymenina</taxon>
        <taxon>Tetrahymenidae</taxon>
        <taxon>Tetrahymena</taxon>
    </lineage>
</organism>
<dbReference type="InterPro" id="IPR013087">
    <property type="entry name" value="Znf_C2H2_type"/>
</dbReference>
<dbReference type="PROSITE" id="PS50157">
    <property type="entry name" value="ZINC_FINGER_C2H2_2"/>
    <property type="match status" value="1"/>
</dbReference>
<sequence length="820" mass="96477">MSKNFSQIGQKILNPSMKAPNINQKILMDFVHSPRRKKSKIRSPICLNQYKTPPNNNEAQTKYSPSSMVNELTDKKSNLSSQTYKNDQKAITKYSPMIIEKSEQEQSSQKKKKSNNGIMQNLIQNNLEEQYDQCSKVSDNIFGVQQISRIDQKQQFMNYPKNTQAAYQTPTQNYTNKSKHTSKGKSSQKINSEENFYILSDERVSAFLSKNQNNFLYSPFYCSNQTLYDQPIQYSILKLQSDSNKFMNAQSQLQNQNISISNFNKQKVQKFIFNNNQTSNESYQQDPVQMYKNKQFEQKTSLCSDNLQYAGLNLQQINQEGQMKLSDSLKQNKNINNCIENNQTNLLTHHPIKKNFTVKQGTNQFNEDLLKDKFQFNQENTYFKDLTKIERKQSGESIEIENQNVAERLFQKFENVKMQGNEKAEIMQNQNDFIKNRLEKQHQFSRDDYFQRLIDELEEIQSNQQDLVNLINQSTSQIDNINSQIYQDLNQSFESYISDQESKEKKRTTYSKYHHHHHNNNNGYIINQFCENVNNITEIKSKFSIQSTNLPQNSLQNNLIGINTQLAEIQNKQQIQENAIYQFFKQIQKHSDDSSGFIEQQQFSPSQGVTQKLEQIQKKQFQCKFCSKTFNKSCSLGGHISRVHKGKSDQYKEKQKIREKRQMERQRKTYFKQKGQLSLAEENSMHSIQSLENKKSRKNIKVTEKKYTDSTQMEEESQAQEINKQNSNSRKDQINDSIYFLEEDDFEENNLNQFHDQNFGQFAEDQDDEDEQIVEDQSKIITKKICKDKKKKFVVPINKKCSNDGRENKVLYHSKQNQEY</sequence>